<proteinExistence type="predicted"/>
<dbReference type="PANTHER" id="PTHR30055:SF234">
    <property type="entry name" value="HTH-TYPE TRANSCRIPTIONAL REGULATOR BETI"/>
    <property type="match status" value="1"/>
</dbReference>
<dbReference type="AlphaFoldDB" id="R7Y8A4"/>
<dbReference type="SUPFAM" id="SSF46689">
    <property type="entry name" value="Homeodomain-like"/>
    <property type="match status" value="1"/>
</dbReference>
<comment type="caution">
    <text evidence="6">The sequence shown here is derived from an EMBL/GenBank/DDBJ whole genome shotgun (WGS) entry which is preliminary data.</text>
</comment>
<dbReference type="InterPro" id="IPR041347">
    <property type="entry name" value="MftR_C"/>
</dbReference>
<keyword evidence="1" id="KW-0805">Transcription regulation</keyword>
<protein>
    <submittedName>
        <fullName evidence="6">Transcriptional regulator</fullName>
    </submittedName>
</protein>
<dbReference type="GO" id="GO:0003700">
    <property type="term" value="F:DNA-binding transcription factor activity"/>
    <property type="evidence" value="ECO:0007669"/>
    <property type="project" value="TreeGrafter"/>
</dbReference>
<dbReference type="Gene3D" id="1.10.10.60">
    <property type="entry name" value="Homeodomain-like"/>
    <property type="match status" value="1"/>
</dbReference>
<sequence length="177" mass="19613">MRQRLSDVAIDLFAEQGFEAVTIEQIAEVAGVSARSVHRYFPAKEDLVIGMLEANGEFVRDALLARNGDEPVLRSLHAAYSELVEQGSSAPRYRAAMRLLSSTSTLRARNVEKHLAWAELLTPIVAERLRGTDAGLRAHVLVEASLAAFQLAMIAWADDPDDRSRLELLDIAFRDLE</sequence>
<evidence type="ECO:0000256" key="2">
    <source>
        <dbReference type="ARBA" id="ARBA00023125"/>
    </source>
</evidence>
<dbReference type="Proteomes" id="UP000013569">
    <property type="component" value="Unassembled WGS sequence"/>
</dbReference>
<dbReference type="Pfam" id="PF17754">
    <property type="entry name" value="TetR_C_14"/>
    <property type="match status" value="1"/>
</dbReference>
<evidence type="ECO:0000313" key="7">
    <source>
        <dbReference type="Proteomes" id="UP000013569"/>
    </source>
</evidence>
<gene>
    <name evidence="6" type="ORF">GTC6_13746</name>
</gene>
<feature type="domain" description="HTH tetR-type" evidence="5">
    <location>
        <begin position="1"/>
        <end position="59"/>
    </location>
</feature>
<evidence type="ECO:0000259" key="5">
    <source>
        <dbReference type="PROSITE" id="PS50977"/>
    </source>
</evidence>
<dbReference type="InterPro" id="IPR001647">
    <property type="entry name" value="HTH_TetR"/>
</dbReference>
<evidence type="ECO:0000256" key="3">
    <source>
        <dbReference type="ARBA" id="ARBA00023163"/>
    </source>
</evidence>
<dbReference type="PROSITE" id="PS01081">
    <property type="entry name" value="HTH_TETR_1"/>
    <property type="match status" value="1"/>
</dbReference>
<accession>R7Y8A4</accession>
<dbReference type="PRINTS" id="PR00455">
    <property type="entry name" value="HTHTETR"/>
</dbReference>
<evidence type="ECO:0000313" key="6">
    <source>
        <dbReference type="EMBL" id="EON32231.1"/>
    </source>
</evidence>
<dbReference type="GO" id="GO:0000976">
    <property type="term" value="F:transcription cis-regulatory region binding"/>
    <property type="evidence" value="ECO:0007669"/>
    <property type="project" value="TreeGrafter"/>
</dbReference>
<dbReference type="Pfam" id="PF00440">
    <property type="entry name" value="TetR_N"/>
    <property type="match status" value="1"/>
</dbReference>
<keyword evidence="2 4" id="KW-0238">DNA-binding</keyword>
<dbReference type="InterPro" id="IPR050109">
    <property type="entry name" value="HTH-type_TetR-like_transc_reg"/>
</dbReference>
<dbReference type="InterPro" id="IPR009057">
    <property type="entry name" value="Homeodomain-like_sf"/>
</dbReference>
<dbReference type="InterPro" id="IPR023772">
    <property type="entry name" value="DNA-bd_HTH_TetR-type_CS"/>
</dbReference>
<organism evidence="6 7">
    <name type="scientific">Gordonia terrae C-6</name>
    <dbReference type="NCBI Taxonomy" id="1316928"/>
    <lineage>
        <taxon>Bacteria</taxon>
        <taxon>Bacillati</taxon>
        <taxon>Actinomycetota</taxon>
        <taxon>Actinomycetes</taxon>
        <taxon>Mycobacteriales</taxon>
        <taxon>Gordoniaceae</taxon>
        <taxon>Gordonia</taxon>
    </lineage>
</organism>
<evidence type="ECO:0000256" key="1">
    <source>
        <dbReference type="ARBA" id="ARBA00023015"/>
    </source>
</evidence>
<dbReference type="PATRIC" id="fig|1316928.3.peg.2769"/>
<dbReference type="EMBL" id="AQPW01000015">
    <property type="protein sequence ID" value="EON32231.1"/>
    <property type="molecule type" value="Genomic_DNA"/>
</dbReference>
<dbReference type="PROSITE" id="PS50977">
    <property type="entry name" value="HTH_TETR_2"/>
    <property type="match status" value="1"/>
</dbReference>
<dbReference type="PANTHER" id="PTHR30055">
    <property type="entry name" value="HTH-TYPE TRANSCRIPTIONAL REGULATOR RUTR"/>
    <property type="match status" value="1"/>
</dbReference>
<name>R7Y8A4_9ACTN</name>
<reference evidence="6 7" key="1">
    <citation type="journal article" date="2013" name="Genome Announc.">
        <title>Draft Genome Sequence of a Benzothiophene-Desulfurizing Bacterium, Gordona terrae Strain C-6.</title>
        <authorList>
            <person name="Wang W."/>
            <person name="Ma T."/>
            <person name="Ren Y."/>
            <person name="Li G."/>
        </authorList>
    </citation>
    <scope>NUCLEOTIDE SEQUENCE [LARGE SCALE GENOMIC DNA]</scope>
    <source>
        <strain evidence="6 7">C-6</strain>
    </source>
</reference>
<keyword evidence="3" id="KW-0804">Transcription</keyword>
<feature type="DNA-binding region" description="H-T-H motif" evidence="4">
    <location>
        <begin position="22"/>
        <end position="41"/>
    </location>
</feature>
<evidence type="ECO:0000256" key="4">
    <source>
        <dbReference type="PROSITE-ProRule" id="PRU00335"/>
    </source>
</evidence>
<dbReference type="Gene3D" id="1.10.357.10">
    <property type="entry name" value="Tetracycline Repressor, domain 2"/>
    <property type="match status" value="1"/>
</dbReference>